<keyword evidence="4" id="KW-1185">Reference proteome</keyword>
<feature type="compositionally biased region" description="Polar residues" evidence="1">
    <location>
        <begin position="82"/>
        <end position="91"/>
    </location>
</feature>
<feature type="signal peptide" evidence="2">
    <location>
        <begin position="1"/>
        <end position="24"/>
    </location>
</feature>
<protein>
    <recommendedName>
        <fullName evidence="5">Secreted protein</fullName>
    </recommendedName>
</protein>
<evidence type="ECO:0000256" key="1">
    <source>
        <dbReference type="SAM" id="MobiDB-lite"/>
    </source>
</evidence>
<name>A0A2V1E7F8_9PLEO</name>
<dbReference type="AlphaFoldDB" id="A0A2V1E7F8"/>
<accession>A0A2V1E7F8</accession>
<evidence type="ECO:0000313" key="4">
    <source>
        <dbReference type="Proteomes" id="UP000244855"/>
    </source>
</evidence>
<feature type="compositionally biased region" description="Basic and acidic residues" evidence="1">
    <location>
        <begin position="71"/>
        <end position="81"/>
    </location>
</feature>
<proteinExistence type="predicted"/>
<feature type="chain" id="PRO_5015863406" description="Secreted protein" evidence="2">
    <location>
        <begin position="25"/>
        <end position="91"/>
    </location>
</feature>
<evidence type="ECO:0008006" key="5">
    <source>
        <dbReference type="Google" id="ProtNLM"/>
    </source>
</evidence>
<dbReference type="EMBL" id="KZ805315">
    <property type="protein sequence ID" value="PVI05240.1"/>
    <property type="molecule type" value="Genomic_DNA"/>
</dbReference>
<reference evidence="3 4" key="1">
    <citation type="journal article" date="2018" name="Sci. Rep.">
        <title>Comparative genomics provides insights into the lifestyle and reveals functional heterogeneity of dark septate endophytic fungi.</title>
        <authorList>
            <person name="Knapp D.G."/>
            <person name="Nemeth J.B."/>
            <person name="Barry K."/>
            <person name="Hainaut M."/>
            <person name="Henrissat B."/>
            <person name="Johnson J."/>
            <person name="Kuo A."/>
            <person name="Lim J.H.P."/>
            <person name="Lipzen A."/>
            <person name="Nolan M."/>
            <person name="Ohm R.A."/>
            <person name="Tamas L."/>
            <person name="Grigoriev I.V."/>
            <person name="Spatafora J.W."/>
            <person name="Nagy L.G."/>
            <person name="Kovacs G.M."/>
        </authorList>
    </citation>
    <scope>NUCLEOTIDE SEQUENCE [LARGE SCALE GENOMIC DNA]</scope>
    <source>
        <strain evidence="3 4">DSE2036</strain>
    </source>
</reference>
<gene>
    <name evidence="3" type="ORF">DM02DRAFT_610846</name>
</gene>
<feature type="region of interest" description="Disordered" evidence="1">
    <location>
        <begin position="61"/>
        <end position="91"/>
    </location>
</feature>
<sequence>MSDRRRQLGLAGTALALALALTEARRHGGFHVHGAMAGDHVCKWLPCFERWLVDRYWRQTHPGRSTKGRAKHGDEPEEQQRHQASSLEQQR</sequence>
<evidence type="ECO:0000256" key="2">
    <source>
        <dbReference type="SAM" id="SignalP"/>
    </source>
</evidence>
<dbReference type="Proteomes" id="UP000244855">
    <property type="component" value="Unassembled WGS sequence"/>
</dbReference>
<organism evidence="3 4">
    <name type="scientific">Periconia macrospinosa</name>
    <dbReference type="NCBI Taxonomy" id="97972"/>
    <lineage>
        <taxon>Eukaryota</taxon>
        <taxon>Fungi</taxon>
        <taxon>Dikarya</taxon>
        <taxon>Ascomycota</taxon>
        <taxon>Pezizomycotina</taxon>
        <taxon>Dothideomycetes</taxon>
        <taxon>Pleosporomycetidae</taxon>
        <taxon>Pleosporales</taxon>
        <taxon>Massarineae</taxon>
        <taxon>Periconiaceae</taxon>
        <taxon>Periconia</taxon>
    </lineage>
</organism>
<keyword evidence="2" id="KW-0732">Signal</keyword>
<evidence type="ECO:0000313" key="3">
    <source>
        <dbReference type="EMBL" id="PVI05240.1"/>
    </source>
</evidence>